<evidence type="ECO:0000256" key="2">
    <source>
        <dbReference type="ARBA" id="ARBA00005369"/>
    </source>
</evidence>
<dbReference type="GO" id="GO:0005737">
    <property type="term" value="C:cytoplasm"/>
    <property type="evidence" value="ECO:0007669"/>
    <property type="project" value="UniProtKB-SubCell"/>
</dbReference>
<protein>
    <recommendedName>
        <fullName evidence="7">Protein-L-isoaspartate O-methyltransferase</fullName>
        <ecNumber evidence="7">2.1.1.77</ecNumber>
    </recommendedName>
    <alternativeName>
        <fullName evidence="7">L-isoaspartyl protein carboxyl methyltransferase</fullName>
    </alternativeName>
    <alternativeName>
        <fullName evidence="7">Protein L-isoaspartyl methyltransferase</fullName>
    </alternativeName>
    <alternativeName>
        <fullName evidence="7">Protein-beta-aspartate methyltransferase</fullName>
        <shortName evidence="7">PIMT</shortName>
    </alternativeName>
</protein>
<dbReference type="InterPro" id="IPR000682">
    <property type="entry name" value="PCMT"/>
</dbReference>
<feature type="compositionally biased region" description="Basic and acidic residues" evidence="8">
    <location>
        <begin position="142"/>
        <end position="159"/>
    </location>
</feature>
<evidence type="ECO:0000256" key="6">
    <source>
        <dbReference type="ARBA" id="ARBA00022691"/>
    </source>
</evidence>
<dbReference type="EMBL" id="MTHB01000206">
    <property type="protein sequence ID" value="OXC74719.1"/>
    <property type="molecule type" value="Genomic_DNA"/>
</dbReference>
<comment type="function">
    <text evidence="7">Catalyzes the methyl esterification of L-isoaspartyl residues in peptides and proteins that result from spontaneous decomposition of normal L-aspartyl and L-asparaginyl residues. It plays a role in the repair and/or degradation of damaged proteins.</text>
</comment>
<feature type="region of interest" description="Disordered" evidence="8">
    <location>
        <begin position="20"/>
        <end position="184"/>
    </location>
</feature>
<proteinExistence type="inferred from homology"/>
<evidence type="ECO:0000313" key="9">
    <source>
        <dbReference type="EMBL" id="OXC74719.1"/>
    </source>
</evidence>
<accession>A0A226WV35</accession>
<dbReference type="RefSeq" id="WP_089163837.1">
    <property type="nucleotide sequence ID" value="NZ_MTHB01000206.1"/>
</dbReference>
<dbReference type="NCBIfam" id="NF001453">
    <property type="entry name" value="PRK00312.1"/>
    <property type="match status" value="1"/>
</dbReference>
<dbReference type="InterPro" id="IPR029063">
    <property type="entry name" value="SAM-dependent_MTases_sf"/>
</dbReference>
<comment type="similarity">
    <text evidence="2 7">Belongs to the methyltransferase superfamily. L-isoaspartyl/D-aspartyl protein methyltransferase family.</text>
</comment>
<keyword evidence="5 7" id="KW-0808">Transferase</keyword>
<dbReference type="EC" id="2.1.1.77" evidence="7"/>
<dbReference type="GO" id="GO:0030091">
    <property type="term" value="P:protein repair"/>
    <property type="evidence" value="ECO:0007669"/>
    <property type="project" value="UniProtKB-UniRule"/>
</dbReference>
<reference evidence="10" key="1">
    <citation type="submission" date="2017-01" db="EMBL/GenBank/DDBJ databases">
        <title>Genome Analysis of Deinococcus marmoris KOPRI26562.</title>
        <authorList>
            <person name="Kim J.H."/>
            <person name="Oh H.-M."/>
        </authorList>
    </citation>
    <scope>NUCLEOTIDE SEQUENCE [LARGE SCALE GENOMIC DNA]</scope>
    <source>
        <strain evidence="10">PAMC 26633</strain>
    </source>
</reference>
<evidence type="ECO:0000256" key="8">
    <source>
        <dbReference type="SAM" id="MobiDB-lite"/>
    </source>
</evidence>
<gene>
    <name evidence="7" type="primary">pcm</name>
    <name evidence="9" type="ORF">BSU04_31000</name>
</gene>
<comment type="caution">
    <text evidence="9">The sequence shown here is derived from an EMBL/GenBank/DDBJ whole genome shotgun (WGS) entry which is preliminary data.</text>
</comment>
<comment type="catalytic activity">
    <reaction evidence="7">
        <text>[protein]-L-isoaspartate + S-adenosyl-L-methionine = [protein]-L-isoaspartate alpha-methyl ester + S-adenosyl-L-homocysteine</text>
        <dbReference type="Rhea" id="RHEA:12705"/>
        <dbReference type="Rhea" id="RHEA-COMP:12143"/>
        <dbReference type="Rhea" id="RHEA-COMP:12144"/>
        <dbReference type="ChEBI" id="CHEBI:57856"/>
        <dbReference type="ChEBI" id="CHEBI:59789"/>
        <dbReference type="ChEBI" id="CHEBI:90596"/>
        <dbReference type="ChEBI" id="CHEBI:90598"/>
        <dbReference type="EC" id="2.1.1.77"/>
    </reaction>
</comment>
<dbReference type="SUPFAM" id="SSF53335">
    <property type="entry name" value="S-adenosyl-L-methionine-dependent methyltransferases"/>
    <property type="match status" value="1"/>
</dbReference>
<dbReference type="CDD" id="cd02440">
    <property type="entry name" value="AdoMet_MTases"/>
    <property type="match status" value="1"/>
</dbReference>
<evidence type="ECO:0000256" key="5">
    <source>
        <dbReference type="ARBA" id="ARBA00022679"/>
    </source>
</evidence>
<evidence type="ECO:0000256" key="7">
    <source>
        <dbReference type="HAMAP-Rule" id="MF_00090"/>
    </source>
</evidence>
<organism evidence="9 10">
    <name type="scientific">Caballeronia sordidicola</name>
    <name type="common">Burkholderia sordidicola</name>
    <dbReference type="NCBI Taxonomy" id="196367"/>
    <lineage>
        <taxon>Bacteria</taxon>
        <taxon>Pseudomonadati</taxon>
        <taxon>Pseudomonadota</taxon>
        <taxon>Betaproteobacteria</taxon>
        <taxon>Burkholderiales</taxon>
        <taxon>Burkholderiaceae</taxon>
        <taxon>Caballeronia</taxon>
    </lineage>
</organism>
<evidence type="ECO:0000256" key="1">
    <source>
        <dbReference type="ARBA" id="ARBA00004496"/>
    </source>
</evidence>
<evidence type="ECO:0000313" key="10">
    <source>
        <dbReference type="Proteomes" id="UP000214720"/>
    </source>
</evidence>
<dbReference type="Pfam" id="PF01135">
    <property type="entry name" value="PCMT"/>
    <property type="match status" value="1"/>
</dbReference>
<keyword evidence="6 7" id="KW-0949">S-adenosyl-L-methionine</keyword>
<feature type="active site" evidence="7">
    <location>
        <position position="265"/>
    </location>
</feature>
<dbReference type="HAMAP" id="MF_00090">
    <property type="entry name" value="PIMT"/>
    <property type="match status" value="1"/>
</dbReference>
<dbReference type="GO" id="GO:0004719">
    <property type="term" value="F:protein-L-isoaspartate (D-aspartate) O-methyltransferase activity"/>
    <property type="evidence" value="ECO:0007669"/>
    <property type="project" value="UniProtKB-UniRule"/>
</dbReference>
<name>A0A226WV35_CABSO</name>
<dbReference type="Proteomes" id="UP000214720">
    <property type="component" value="Unassembled WGS sequence"/>
</dbReference>
<dbReference type="FunFam" id="3.40.50.150:FF:000010">
    <property type="entry name" value="Protein-L-isoaspartate O-methyltransferase"/>
    <property type="match status" value="1"/>
</dbReference>
<dbReference type="Gene3D" id="3.40.50.150">
    <property type="entry name" value="Vaccinia Virus protein VP39"/>
    <property type="match status" value="1"/>
</dbReference>
<comment type="subcellular location">
    <subcellularLocation>
        <location evidence="1 7">Cytoplasm</location>
    </subcellularLocation>
</comment>
<dbReference type="GO" id="GO:0032259">
    <property type="term" value="P:methylation"/>
    <property type="evidence" value="ECO:0007669"/>
    <property type="project" value="UniProtKB-KW"/>
</dbReference>
<dbReference type="PANTHER" id="PTHR11579">
    <property type="entry name" value="PROTEIN-L-ISOASPARTATE O-METHYLTRANSFERASE"/>
    <property type="match status" value="1"/>
</dbReference>
<keyword evidence="4 7" id="KW-0489">Methyltransferase</keyword>
<dbReference type="PROSITE" id="PS01279">
    <property type="entry name" value="PCMT"/>
    <property type="match status" value="1"/>
</dbReference>
<feature type="compositionally biased region" description="Basic and acidic residues" evidence="8">
    <location>
        <begin position="20"/>
        <end position="31"/>
    </location>
</feature>
<dbReference type="AlphaFoldDB" id="A0A226WV35"/>
<sequence>MTDERAKRFPLALADLVREPRKATARPDARSKPALKAISGGSGVLKSAVATHKASAASPKLAGGRAVKPSPGMHPGLRTSTAAKPELKALTGNTAAQGVAGNPAASTGDEYRSAARLHAASKPSTIVAHHQPGALRSGARPNETRDAQPRSKTHLKPDARLNVQPANGQPANLQPAKLKPASQPEVKPNAVRKAASRVGHQSTHALTSERVRERMVERLRANGITDARVLAAMAAVPRHMFVDPGLATQAYEDAALPIGHHQTISKPSVVARMIELVAAGRTLRNVLEIGTGCGYQAAVLSQVATDVYSIERIRPLSERAKLNLRPLRVPNIRLHYGDGRLGLPAVAPFDAIVIACAGLDVPQALLDQLAVGGRLVAPVGSQTAQAQILTLVERVSPTQWRESQLDRVFFVPLKSGVI</sequence>
<dbReference type="PANTHER" id="PTHR11579:SF0">
    <property type="entry name" value="PROTEIN-L-ISOASPARTATE(D-ASPARTATE) O-METHYLTRANSFERASE"/>
    <property type="match status" value="1"/>
</dbReference>
<dbReference type="OrthoDB" id="9810066at2"/>
<evidence type="ECO:0000256" key="3">
    <source>
        <dbReference type="ARBA" id="ARBA00022490"/>
    </source>
</evidence>
<dbReference type="NCBIfam" id="TIGR00080">
    <property type="entry name" value="pimt"/>
    <property type="match status" value="1"/>
</dbReference>
<evidence type="ECO:0000256" key="4">
    <source>
        <dbReference type="ARBA" id="ARBA00022603"/>
    </source>
</evidence>
<keyword evidence="3 7" id="KW-0963">Cytoplasm</keyword>